<accession>A0A1Y5Q3H9</accession>
<gene>
    <name evidence="3" type="ORF">STPYR_11703</name>
</gene>
<keyword evidence="1" id="KW-1133">Transmembrane helix</keyword>
<sequence>MMKSRHAFRACALLALLLAHLPAGMAAGMQHAFLVQNSGWMEPFYSDANSQLKPLVGAVATTVARPGDTLTVAAFNQQSQGNASPQVIYEGADPTQATIALRPLQVARKGSGALADTDFREAIAATIAGPFHARPGILWIFTNNRNSPGNDPDTVKRNREFYDLVHVDPSITRSLAFPLKMPVKGAHYQATGLMVYALAYGEPAATHLQALVEDGTLGRVFTAAPARLKPLDRDAVRIVPRGVSNSGNVKASLAADGKTLVFDIGASDEVTRINLKAALENLFFPYQIASARVAGTLHAGGTSLPVPVSLQTLDELAPGQAAEVVLDLPVPQGQVPSPWSWAALSAMGKQVTVPATVEIALDQQQLRISDDFRRNLATLFPGDPLSDVFVPPATIQASTARIPIALRVQYPLLPVLLVVGGALLLVVALAMLAMLAGRTARHDIMVDGYKRTVAMKAFATLEVRDLHGNYAGRIKRSLGRPRVIDVAEGHSVASAAR</sequence>
<evidence type="ECO:0008006" key="4">
    <source>
        <dbReference type="Google" id="ProtNLM"/>
    </source>
</evidence>
<feature type="chain" id="PRO_5012554365" description="Transmembrane protein" evidence="2">
    <location>
        <begin position="27"/>
        <end position="497"/>
    </location>
</feature>
<keyword evidence="1" id="KW-0472">Membrane</keyword>
<keyword evidence="1" id="KW-0812">Transmembrane</keyword>
<reference evidence="3" key="1">
    <citation type="submission" date="2016-03" db="EMBL/GenBank/DDBJ databases">
        <authorList>
            <person name="Ploux O."/>
        </authorList>
    </citation>
    <scope>NUCLEOTIDE SEQUENCE</scope>
    <source>
        <strain evidence="3">UC10</strain>
    </source>
</reference>
<evidence type="ECO:0000256" key="2">
    <source>
        <dbReference type="SAM" id="SignalP"/>
    </source>
</evidence>
<evidence type="ECO:0000256" key="1">
    <source>
        <dbReference type="SAM" id="Phobius"/>
    </source>
</evidence>
<keyword evidence="2" id="KW-0732">Signal</keyword>
<proteinExistence type="predicted"/>
<feature type="transmembrane region" description="Helical" evidence="1">
    <location>
        <begin position="412"/>
        <end position="435"/>
    </location>
</feature>
<evidence type="ECO:0000313" key="3">
    <source>
        <dbReference type="EMBL" id="SBV36773.1"/>
    </source>
</evidence>
<organism evidence="3">
    <name type="scientific">uncultured Stenotrophomonas sp</name>
    <dbReference type="NCBI Taxonomy" id="165438"/>
    <lineage>
        <taxon>Bacteria</taxon>
        <taxon>Pseudomonadati</taxon>
        <taxon>Pseudomonadota</taxon>
        <taxon>Gammaproteobacteria</taxon>
        <taxon>Lysobacterales</taxon>
        <taxon>Lysobacteraceae</taxon>
        <taxon>Stenotrophomonas</taxon>
        <taxon>environmental samples</taxon>
    </lineage>
</organism>
<feature type="signal peptide" evidence="2">
    <location>
        <begin position="1"/>
        <end position="26"/>
    </location>
</feature>
<dbReference type="EMBL" id="FLTS01000001">
    <property type="protein sequence ID" value="SBV36773.1"/>
    <property type="molecule type" value="Genomic_DNA"/>
</dbReference>
<name>A0A1Y5Q3H9_9GAMM</name>
<protein>
    <recommendedName>
        <fullName evidence="4">Transmembrane protein</fullName>
    </recommendedName>
</protein>
<dbReference type="AlphaFoldDB" id="A0A1Y5Q3H9"/>